<evidence type="ECO:0000313" key="5">
    <source>
        <dbReference type="EMBL" id="AEH36776.1"/>
    </source>
</evidence>
<dbReference type="Gene3D" id="3.40.50.1000">
    <property type="entry name" value="HAD superfamily/HAD-like"/>
    <property type="match status" value="1"/>
</dbReference>
<sequence>MTAIVFDVDGTLLRSDCPYRGIVADAIETVRGDAPEAWLDAYEEAFFESFFAFEPDPVERAFGQIDDCADPEPYAAALLEAEIEALSPPDGVHDDLERLAAETDVDLGVLTNGVRDWQLGKLRAADLAEYFDAVVASYEVGAHKPATEPYRALEERLPADRYVMVGDSDDDVDGAAQAGWTPYRYDGGGFGDLPAAVEVDR</sequence>
<keyword evidence="4" id="KW-0460">Magnesium</keyword>
<gene>
    <name evidence="5" type="ordered locus">Halxa_2151</name>
</gene>
<comment type="cofactor">
    <cofactor evidence="1">
        <name>Mg(2+)</name>
        <dbReference type="ChEBI" id="CHEBI:18420"/>
    </cofactor>
</comment>
<dbReference type="eggNOG" id="arCOG02291">
    <property type="taxonomic scope" value="Archaea"/>
</dbReference>
<dbReference type="InterPro" id="IPR051400">
    <property type="entry name" value="HAD-like_hydrolase"/>
</dbReference>
<dbReference type="EMBL" id="CP002839">
    <property type="protein sequence ID" value="AEH36776.1"/>
    <property type="molecule type" value="Genomic_DNA"/>
</dbReference>
<dbReference type="PRINTS" id="PR00413">
    <property type="entry name" value="HADHALOGNASE"/>
</dbReference>
<evidence type="ECO:0000256" key="1">
    <source>
        <dbReference type="ARBA" id="ARBA00001946"/>
    </source>
</evidence>
<dbReference type="KEGG" id="hxa:Halxa_2151"/>
<keyword evidence="3 5" id="KW-0378">Hydrolase</keyword>
<dbReference type="GO" id="GO:0016787">
    <property type="term" value="F:hydrolase activity"/>
    <property type="evidence" value="ECO:0007669"/>
    <property type="project" value="UniProtKB-KW"/>
</dbReference>
<dbReference type="Pfam" id="PF00702">
    <property type="entry name" value="Hydrolase"/>
    <property type="match status" value="1"/>
</dbReference>
<dbReference type="InterPro" id="IPR006439">
    <property type="entry name" value="HAD-SF_hydro_IA"/>
</dbReference>
<dbReference type="InterPro" id="IPR023214">
    <property type="entry name" value="HAD_sf"/>
</dbReference>
<protein>
    <submittedName>
        <fullName evidence="5">HAD-superfamily hydrolase, subfamily IA, variant 1</fullName>
    </submittedName>
</protein>
<dbReference type="HOGENOM" id="CLU_045011_8_2_2"/>
<proteinExistence type="inferred from homology"/>
<dbReference type="SUPFAM" id="SSF56784">
    <property type="entry name" value="HAD-like"/>
    <property type="match status" value="1"/>
</dbReference>
<dbReference type="OrthoDB" id="131325at2157"/>
<organism evidence="5 6">
    <name type="scientific">Halopiger xanaduensis (strain DSM 18323 / JCM 14033 / SH-6)</name>
    <dbReference type="NCBI Taxonomy" id="797210"/>
    <lineage>
        <taxon>Archaea</taxon>
        <taxon>Methanobacteriati</taxon>
        <taxon>Methanobacteriota</taxon>
        <taxon>Stenosarchaea group</taxon>
        <taxon>Halobacteria</taxon>
        <taxon>Halobacteriales</taxon>
        <taxon>Natrialbaceae</taxon>
        <taxon>Halopiger</taxon>
    </lineage>
</organism>
<reference evidence="5 6" key="1">
    <citation type="journal article" date="2012" name="Stand. Genomic Sci.">
        <title>Complete genome sequence of Halopiger xanaduensis type strain (SH-6(T)).</title>
        <authorList>
            <person name="Anderson I."/>
            <person name="Tindall B.J."/>
            <person name="Rohde M."/>
            <person name="Lucas S."/>
            <person name="Han J."/>
            <person name="Lapidus A."/>
            <person name="Cheng J.F."/>
            <person name="Goodwin L."/>
            <person name="Pitluck S."/>
            <person name="Peters L."/>
            <person name="Pati A."/>
            <person name="Mikhailova N."/>
            <person name="Pagani I."/>
            <person name="Teshima H."/>
            <person name="Han C."/>
            <person name="Tapia R."/>
            <person name="Land M."/>
            <person name="Woyke T."/>
            <person name="Klenk H.P."/>
            <person name="Kyrpides N."/>
            <person name="Ivanova N."/>
        </authorList>
    </citation>
    <scope>NUCLEOTIDE SEQUENCE [LARGE SCALE GENOMIC DNA]</scope>
    <source>
        <strain evidence="6">DSM 18323 / JCM 14033 / SH-6</strain>
    </source>
</reference>
<dbReference type="GO" id="GO:0044281">
    <property type="term" value="P:small molecule metabolic process"/>
    <property type="evidence" value="ECO:0007669"/>
    <property type="project" value="UniProtKB-ARBA"/>
</dbReference>
<evidence type="ECO:0000256" key="4">
    <source>
        <dbReference type="ARBA" id="ARBA00022842"/>
    </source>
</evidence>
<dbReference type="STRING" id="797210.Halxa_2151"/>
<dbReference type="SFLD" id="SFLDG01129">
    <property type="entry name" value="C1.5:_HAD__Beta-PGM__Phosphata"/>
    <property type="match status" value="1"/>
</dbReference>
<dbReference type="AlphaFoldDB" id="F8D8M4"/>
<dbReference type="SFLD" id="SFLDS00003">
    <property type="entry name" value="Haloacid_Dehalogenase"/>
    <property type="match status" value="1"/>
</dbReference>
<dbReference type="InterPro" id="IPR036412">
    <property type="entry name" value="HAD-like_sf"/>
</dbReference>
<dbReference type="Proteomes" id="UP000006794">
    <property type="component" value="Chromosome"/>
</dbReference>
<evidence type="ECO:0000313" key="6">
    <source>
        <dbReference type="Proteomes" id="UP000006794"/>
    </source>
</evidence>
<dbReference type="RefSeq" id="WP_013879669.1">
    <property type="nucleotide sequence ID" value="NC_015666.1"/>
</dbReference>
<name>F8D8M4_HALXS</name>
<evidence type="ECO:0000256" key="2">
    <source>
        <dbReference type="ARBA" id="ARBA00007958"/>
    </source>
</evidence>
<dbReference type="GeneID" id="10797113"/>
<dbReference type="PANTHER" id="PTHR46470">
    <property type="entry name" value="N-ACYLNEURAMINATE-9-PHOSPHATASE"/>
    <property type="match status" value="1"/>
</dbReference>
<comment type="similarity">
    <text evidence="2">Belongs to the HAD-like hydrolase superfamily.</text>
</comment>
<dbReference type="NCBIfam" id="TIGR01549">
    <property type="entry name" value="HAD-SF-IA-v1"/>
    <property type="match status" value="1"/>
</dbReference>
<evidence type="ECO:0000256" key="3">
    <source>
        <dbReference type="ARBA" id="ARBA00022801"/>
    </source>
</evidence>
<keyword evidence="6" id="KW-1185">Reference proteome</keyword>
<accession>F8D8M4</accession>